<comment type="caution">
    <text evidence="2">The sequence shown here is derived from an EMBL/GenBank/DDBJ whole genome shotgun (WGS) entry which is preliminary data.</text>
</comment>
<dbReference type="InterPro" id="IPR001296">
    <property type="entry name" value="Glyco_trans_1"/>
</dbReference>
<dbReference type="RefSeq" id="WP_406768596.1">
    <property type="nucleotide sequence ID" value="NZ_JBJHZZ010000001.1"/>
</dbReference>
<dbReference type="GO" id="GO:0016757">
    <property type="term" value="F:glycosyltransferase activity"/>
    <property type="evidence" value="ECO:0007669"/>
    <property type="project" value="UniProtKB-KW"/>
</dbReference>
<feature type="domain" description="Glycosyl transferase family 1" evidence="1">
    <location>
        <begin position="225"/>
        <end position="319"/>
    </location>
</feature>
<dbReference type="Proteomes" id="UP001623591">
    <property type="component" value="Unassembled WGS sequence"/>
</dbReference>
<organism evidence="2 3">
    <name type="scientific">Candidatus Clostridium stratigraminis</name>
    <dbReference type="NCBI Taxonomy" id="3381661"/>
    <lineage>
        <taxon>Bacteria</taxon>
        <taxon>Bacillati</taxon>
        <taxon>Bacillota</taxon>
        <taxon>Clostridia</taxon>
        <taxon>Eubacteriales</taxon>
        <taxon>Clostridiaceae</taxon>
        <taxon>Clostridium</taxon>
    </lineage>
</organism>
<evidence type="ECO:0000313" key="2">
    <source>
        <dbReference type="EMBL" id="MFL0246143.1"/>
    </source>
</evidence>
<accession>A0ABW8T324</accession>
<keyword evidence="2" id="KW-0328">Glycosyltransferase</keyword>
<keyword evidence="2" id="KW-0808">Transferase</keyword>
<gene>
    <name evidence="2" type="ORF">ACJDUG_04010</name>
</gene>
<name>A0ABW8T324_9CLOT</name>
<dbReference type="EC" id="2.4.-.-" evidence="2"/>
<dbReference type="Pfam" id="PF00534">
    <property type="entry name" value="Glycos_transf_1"/>
    <property type="match status" value="1"/>
</dbReference>
<proteinExistence type="predicted"/>
<protein>
    <submittedName>
        <fullName evidence="2">Glycosyltransferase</fullName>
        <ecNumber evidence="2">2.4.-.-</ecNumber>
    </submittedName>
</protein>
<keyword evidence="3" id="KW-1185">Reference proteome</keyword>
<dbReference type="SUPFAM" id="SSF53756">
    <property type="entry name" value="UDP-Glycosyltransferase/glycogen phosphorylase"/>
    <property type="match status" value="1"/>
</dbReference>
<sequence>MIVQVGPYPKPIGGISVYIKRMKHYLDLQGINNEVWDISGIKKYENGVRQIRLRYIPIMLILKKDIEIIHYNLCGIMPKIYISIFNKILLSKKKKIITLHGDNADIIKKSKRVFIMTLNTFDCIICVKAGDSKKLKNEGVKKPIYDLPAFIVPTQSTDIELPQYIQNFIKQKNFIISANASSIQFNNSIDLYGIDMCIDLAAALKNKGFKIGMIFCLPYINNDFYYKELICRINENGIQQDFLFVHENMELWPIIEKSQIFIRPTCDDGYGVSLAEAIYYNVPAIASDVCERPEGTIIFTSRDIKDLYKKTIDIINNYDNYKEKIRNIKIQDSTQKLFEIYKRILRYKS</sequence>
<evidence type="ECO:0000313" key="3">
    <source>
        <dbReference type="Proteomes" id="UP001623591"/>
    </source>
</evidence>
<dbReference type="EMBL" id="JBJHZZ010000001">
    <property type="protein sequence ID" value="MFL0246143.1"/>
    <property type="molecule type" value="Genomic_DNA"/>
</dbReference>
<dbReference type="Gene3D" id="3.40.50.2000">
    <property type="entry name" value="Glycogen Phosphorylase B"/>
    <property type="match status" value="2"/>
</dbReference>
<evidence type="ECO:0000259" key="1">
    <source>
        <dbReference type="Pfam" id="PF00534"/>
    </source>
</evidence>
<reference evidence="2 3" key="1">
    <citation type="submission" date="2024-11" db="EMBL/GenBank/DDBJ databases">
        <authorList>
            <person name="Heng Y.C."/>
            <person name="Lim A.C.H."/>
            <person name="Lee J.K.Y."/>
            <person name="Kittelmann S."/>
        </authorList>
    </citation>
    <scope>NUCLEOTIDE SEQUENCE [LARGE SCALE GENOMIC DNA]</scope>
    <source>
        <strain evidence="2 3">WILCCON 0185</strain>
    </source>
</reference>